<evidence type="ECO:0000313" key="2">
    <source>
        <dbReference type="Proteomes" id="UP000299102"/>
    </source>
</evidence>
<dbReference type="EMBL" id="BGZK01000002">
    <property type="protein sequence ID" value="GBO98985.1"/>
    <property type="molecule type" value="Genomic_DNA"/>
</dbReference>
<reference evidence="1 2" key="1">
    <citation type="journal article" date="2019" name="Commun. Biol.">
        <title>The bagworm genome reveals a unique fibroin gene that provides high tensile strength.</title>
        <authorList>
            <person name="Kono N."/>
            <person name="Nakamura H."/>
            <person name="Ohtoshi R."/>
            <person name="Tomita M."/>
            <person name="Numata K."/>
            <person name="Arakawa K."/>
        </authorList>
    </citation>
    <scope>NUCLEOTIDE SEQUENCE [LARGE SCALE GENOMIC DNA]</scope>
</reference>
<accession>A0A4C1SAW9</accession>
<dbReference type="OrthoDB" id="5969272at2759"/>
<comment type="caution">
    <text evidence="1">The sequence shown here is derived from an EMBL/GenBank/DDBJ whole genome shotgun (WGS) entry which is preliminary data.</text>
</comment>
<protein>
    <submittedName>
        <fullName evidence="1">Down syndrome cell adhesion molecule-like protein Dscam2</fullName>
    </submittedName>
</protein>
<organism evidence="1 2">
    <name type="scientific">Eumeta variegata</name>
    <name type="common">Bagworm moth</name>
    <name type="synonym">Eumeta japonica</name>
    <dbReference type="NCBI Taxonomy" id="151549"/>
    <lineage>
        <taxon>Eukaryota</taxon>
        <taxon>Metazoa</taxon>
        <taxon>Ecdysozoa</taxon>
        <taxon>Arthropoda</taxon>
        <taxon>Hexapoda</taxon>
        <taxon>Insecta</taxon>
        <taxon>Pterygota</taxon>
        <taxon>Neoptera</taxon>
        <taxon>Endopterygota</taxon>
        <taxon>Lepidoptera</taxon>
        <taxon>Glossata</taxon>
        <taxon>Ditrysia</taxon>
        <taxon>Tineoidea</taxon>
        <taxon>Psychidae</taxon>
        <taxon>Oiketicinae</taxon>
        <taxon>Eumeta</taxon>
    </lineage>
</organism>
<dbReference type="STRING" id="151549.A0A4C1SAW9"/>
<dbReference type="AlphaFoldDB" id="A0A4C1SAW9"/>
<gene>
    <name evidence="1" type="primary">Dscam2</name>
    <name evidence="1" type="ORF">EVAR_368_1</name>
</gene>
<dbReference type="InterPro" id="IPR036179">
    <property type="entry name" value="Ig-like_dom_sf"/>
</dbReference>
<dbReference type="Gene3D" id="2.60.40.10">
    <property type="entry name" value="Immunoglobulins"/>
    <property type="match status" value="1"/>
</dbReference>
<sequence length="150" mass="15959">MLMGGGDVVTILLYELLDKSWKSRGEGQEHGPVFLTEPPARLLFSNSSGASVTCGAHAVPPPQLTWLLPDGSAVEQLPGISDNYNFVYGSEEGMNAAGQGVRAAERTGCVRLARTNKLQAPCDYQVEGQGFDAFVGSGQIGKSREVCRVD</sequence>
<name>A0A4C1SAW9_EUMVA</name>
<proteinExistence type="predicted"/>
<evidence type="ECO:0000313" key="1">
    <source>
        <dbReference type="EMBL" id="GBO98985.1"/>
    </source>
</evidence>
<dbReference type="SUPFAM" id="SSF48726">
    <property type="entry name" value="Immunoglobulin"/>
    <property type="match status" value="1"/>
</dbReference>
<dbReference type="InterPro" id="IPR013783">
    <property type="entry name" value="Ig-like_fold"/>
</dbReference>
<dbReference type="Proteomes" id="UP000299102">
    <property type="component" value="Unassembled WGS sequence"/>
</dbReference>
<keyword evidence="2" id="KW-1185">Reference proteome</keyword>